<dbReference type="EMBL" id="KN818226">
    <property type="protein sequence ID" value="KIL69123.1"/>
    <property type="molecule type" value="Genomic_DNA"/>
</dbReference>
<keyword evidence="3" id="KW-1185">Reference proteome</keyword>
<accession>A0A0C2XJB6</accession>
<feature type="compositionally biased region" description="Polar residues" evidence="1">
    <location>
        <begin position="75"/>
        <end position="93"/>
    </location>
</feature>
<sequence>MQSESSAPRTKRKHRCTCPYHCQGGKWVSWKTYNRHIRAREAQEYPQGSTSADTRGRKRKRLSLEEQVPDANFNGAVTANIHSDNEMNSPPFLTQSGSPPPASTPPPTFHDDTFEPDITDRPEEPEEQHNPEPSSNARLEDDITDENLLAGLRNPPMEDVEISRITRLCLKVFIALSATSEKTYNQIKAAFKEFDTKIEMLSSFIVKVQTDMCNNSCVAFTGPFSDLDACPKCAAPRYRMHKKKKVAVKRFNTIPLGPQLQAFYRSPQGAEHMKYRQRATQDIMETLRQNDGLVPLYEDIFHGTEYLAALQASRIEPNDIFMMLSIDGAQLYRDKVSDCWFFIWIVLNISPELRYKKKSILIAGTVPGPNKPEIIESFLLPSLRNLRALQ</sequence>
<dbReference type="Proteomes" id="UP000054549">
    <property type="component" value="Unassembled WGS sequence"/>
</dbReference>
<evidence type="ECO:0000256" key="1">
    <source>
        <dbReference type="SAM" id="MobiDB-lite"/>
    </source>
</evidence>
<proteinExistence type="predicted"/>
<dbReference type="STRING" id="946122.A0A0C2XJB6"/>
<feature type="compositionally biased region" description="Pro residues" evidence="1">
    <location>
        <begin position="98"/>
        <end position="108"/>
    </location>
</feature>
<name>A0A0C2XJB6_AMAMK</name>
<evidence type="ECO:0000313" key="2">
    <source>
        <dbReference type="EMBL" id="KIL69123.1"/>
    </source>
</evidence>
<dbReference type="AlphaFoldDB" id="A0A0C2XJB6"/>
<organism evidence="2 3">
    <name type="scientific">Amanita muscaria (strain Koide BX008)</name>
    <dbReference type="NCBI Taxonomy" id="946122"/>
    <lineage>
        <taxon>Eukaryota</taxon>
        <taxon>Fungi</taxon>
        <taxon>Dikarya</taxon>
        <taxon>Basidiomycota</taxon>
        <taxon>Agaricomycotina</taxon>
        <taxon>Agaricomycetes</taxon>
        <taxon>Agaricomycetidae</taxon>
        <taxon>Agaricales</taxon>
        <taxon>Pluteineae</taxon>
        <taxon>Amanitaceae</taxon>
        <taxon>Amanita</taxon>
    </lineage>
</organism>
<reference evidence="2 3" key="1">
    <citation type="submission" date="2014-04" db="EMBL/GenBank/DDBJ databases">
        <title>Evolutionary Origins and Diversification of the Mycorrhizal Mutualists.</title>
        <authorList>
            <consortium name="DOE Joint Genome Institute"/>
            <consortium name="Mycorrhizal Genomics Consortium"/>
            <person name="Kohler A."/>
            <person name="Kuo A."/>
            <person name="Nagy L.G."/>
            <person name="Floudas D."/>
            <person name="Copeland A."/>
            <person name="Barry K.W."/>
            <person name="Cichocki N."/>
            <person name="Veneault-Fourrey C."/>
            <person name="LaButti K."/>
            <person name="Lindquist E.A."/>
            <person name="Lipzen A."/>
            <person name="Lundell T."/>
            <person name="Morin E."/>
            <person name="Murat C."/>
            <person name="Riley R."/>
            <person name="Ohm R."/>
            <person name="Sun H."/>
            <person name="Tunlid A."/>
            <person name="Henrissat B."/>
            <person name="Grigoriev I.V."/>
            <person name="Hibbett D.S."/>
            <person name="Martin F."/>
        </authorList>
    </citation>
    <scope>NUCLEOTIDE SEQUENCE [LARGE SCALE GENOMIC DNA]</scope>
    <source>
        <strain evidence="2 3">Koide BX008</strain>
    </source>
</reference>
<feature type="compositionally biased region" description="Basic and acidic residues" evidence="1">
    <location>
        <begin position="109"/>
        <end position="130"/>
    </location>
</feature>
<gene>
    <name evidence="2" type="ORF">M378DRAFT_7842</name>
</gene>
<evidence type="ECO:0008006" key="4">
    <source>
        <dbReference type="Google" id="ProtNLM"/>
    </source>
</evidence>
<dbReference type="HOGENOM" id="CLU_007337_5_2_1"/>
<feature type="region of interest" description="Disordered" evidence="1">
    <location>
        <begin position="41"/>
        <end position="141"/>
    </location>
</feature>
<dbReference type="OrthoDB" id="2742740at2759"/>
<protein>
    <recommendedName>
        <fullName evidence="4">Transposase</fullName>
    </recommendedName>
</protein>
<dbReference type="InParanoid" id="A0A0C2XJB6"/>
<evidence type="ECO:0000313" key="3">
    <source>
        <dbReference type="Proteomes" id="UP000054549"/>
    </source>
</evidence>